<sequence length="427" mass="47233">MQPTKAITNTMGQYDRKAQSQRKHGPILSSSASKAPTRPPPIAKPEWRGNGYMKKAKPKPHLDAPKDQPTPQDQCLPVELQQLVLNIFKDSFAAFEDFEALIPVLKEVNEKVLERDWKGAFGGEEKREGYALRWSPSRALAFANVMAEFCEERAEDDWVQRLSNSSAKAICFGGGAAEIMAFAGLLRHLRSDAAGRPQSELDAAKEDPSTEASAPILDLTLIDSADWSSVISKLQTGATTPPTLSKYASASARASNAALLSPSTLNINCTQHDIFTLTTTQLRQLIGDKPILVTLFLTLSSLYKTSISKTLALFVRLDALLPPNSTILIIDTIIASISQPIPDSEDVKEYTMEQSTDRALLGKLPIEKVQVQGKGKKALEEEEKSKPEIRWEKIVKEEMKVNKLEEGLRYPGSLENVRFQVLAYQRL</sequence>
<feature type="region of interest" description="Disordered" evidence="1">
    <location>
        <begin position="1"/>
        <end position="73"/>
    </location>
</feature>
<evidence type="ECO:0000313" key="2">
    <source>
        <dbReference type="EMBL" id="THV67169.1"/>
    </source>
</evidence>
<evidence type="ECO:0000256" key="1">
    <source>
        <dbReference type="SAM" id="MobiDB-lite"/>
    </source>
</evidence>
<accession>A0A4S8SAD2</accession>
<dbReference type="EMBL" id="QZAF01000435">
    <property type="protein sequence ID" value="THV67169.1"/>
    <property type="molecule type" value="Genomic_DNA"/>
</dbReference>
<reference evidence="2 3" key="1">
    <citation type="submission" date="2018-10" db="EMBL/GenBank/DDBJ databases">
        <title>Fifty Aureobasidium pullulans genomes reveal a recombining polyextremotolerant generalist.</title>
        <authorList>
            <person name="Gostincar C."/>
            <person name="Turk M."/>
            <person name="Zajc J."/>
            <person name="Gunde-Cimerman N."/>
        </authorList>
    </citation>
    <scope>NUCLEOTIDE SEQUENCE [LARGE SCALE GENOMIC DNA]</scope>
    <source>
        <strain evidence="2 3">EXF-11900</strain>
    </source>
</reference>
<name>A0A4S8SAD2_AURPU</name>
<dbReference type="AlphaFoldDB" id="A0A4S8SAD2"/>
<proteinExistence type="predicted"/>
<dbReference type="InterPro" id="IPR021463">
    <property type="entry name" value="Methyltransf_34"/>
</dbReference>
<comment type="caution">
    <text evidence="2">The sequence shown here is derived from an EMBL/GenBank/DDBJ whole genome shotgun (WGS) entry which is preliminary data.</text>
</comment>
<dbReference type="Pfam" id="PF11312">
    <property type="entry name" value="Methyltransf_34"/>
    <property type="match status" value="1"/>
</dbReference>
<protein>
    <submittedName>
        <fullName evidence="2">Uncharacterized protein</fullName>
    </submittedName>
</protein>
<evidence type="ECO:0000313" key="3">
    <source>
        <dbReference type="Proteomes" id="UP000304951"/>
    </source>
</evidence>
<dbReference type="Proteomes" id="UP000304951">
    <property type="component" value="Unassembled WGS sequence"/>
</dbReference>
<gene>
    <name evidence="2" type="ORF">D6D28_07705</name>
</gene>
<feature type="compositionally biased region" description="Polar residues" evidence="1">
    <location>
        <begin position="1"/>
        <end position="12"/>
    </location>
</feature>
<organism evidence="2 3">
    <name type="scientific">Aureobasidium pullulans</name>
    <name type="common">Black yeast</name>
    <name type="synonym">Pullularia pullulans</name>
    <dbReference type="NCBI Taxonomy" id="5580"/>
    <lineage>
        <taxon>Eukaryota</taxon>
        <taxon>Fungi</taxon>
        <taxon>Dikarya</taxon>
        <taxon>Ascomycota</taxon>
        <taxon>Pezizomycotina</taxon>
        <taxon>Dothideomycetes</taxon>
        <taxon>Dothideomycetidae</taxon>
        <taxon>Dothideales</taxon>
        <taxon>Saccotheciaceae</taxon>
        <taxon>Aureobasidium</taxon>
    </lineage>
</organism>